<dbReference type="AlphaFoldDB" id="A0A2Z6S5W1"/>
<dbReference type="EMBL" id="BLAL01000016">
    <property type="protein sequence ID" value="GES75446.1"/>
    <property type="molecule type" value="Genomic_DNA"/>
</dbReference>
<evidence type="ECO:0000313" key="3">
    <source>
        <dbReference type="EMBL" id="GES75446.1"/>
    </source>
</evidence>
<evidence type="ECO:0000313" key="2">
    <source>
        <dbReference type="EMBL" id="GBC06165.1"/>
    </source>
</evidence>
<organism evidence="2 4">
    <name type="scientific">Rhizophagus clarus</name>
    <dbReference type="NCBI Taxonomy" id="94130"/>
    <lineage>
        <taxon>Eukaryota</taxon>
        <taxon>Fungi</taxon>
        <taxon>Fungi incertae sedis</taxon>
        <taxon>Mucoromycota</taxon>
        <taxon>Glomeromycotina</taxon>
        <taxon>Glomeromycetes</taxon>
        <taxon>Glomerales</taxon>
        <taxon>Glomeraceae</taxon>
        <taxon>Rhizophagus</taxon>
    </lineage>
</organism>
<dbReference type="OrthoDB" id="2322493at2759"/>
<reference evidence="3" key="2">
    <citation type="submission" date="2019-10" db="EMBL/GenBank/DDBJ databases">
        <title>Conservation and host-specific expression of non-tandemly repeated heterogenous ribosome RNA gene in arbuscular mycorrhizal fungi.</title>
        <authorList>
            <person name="Maeda T."/>
            <person name="Kobayashi Y."/>
            <person name="Nakagawa T."/>
            <person name="Ezawa T."/>
            <person name="Yamaguchi K."/>
            <person name="Bino T."/>
            <person name="Nishimoto Y."/>
            <person name="Shigenobu S."/>
            <person name="Kawaguchi M."/>
        </authorList>
    </citation>
    <scope>NUCLEOTIDE SEQUENCE</scope>
    <source>
        <strain evidence="3">HR1</strain>
    </source>
</reference>
<protein>
    <submittedName>
        <fullName evidence="2">Uncharacterized protein</fullName>
    </submittedName>
</protein>
<comment type="caution">
    <text evidence="2">The sequence shown here is derived from an EMBL/GenBank/DDBJ whole genome shotgun (WGS) entry which is preliminary data.</text>
</comment>
<accession>A0A2Z6S5W1</accession>
<reference evidence="2 4" key="1">
    <citation type="submission" date="2017-11" db="EMBL/GenBank/DDBJ databases">
        <title>The genome of Rhizophagus clarus HR1 reveals common genetic basis of auxotrophy among arbuscular mycorrhizal fungi.</title>
        <authorList>
            <person name="Kobayashi Y."/>
        </authorList>
    </citation>
    <scope>NUCLEOTIDE SEQUENCE [LARGE SCALE GENOMIC DNA]</scope>
    <source>
        <strain evidence="2 4">HR1</strain>
    </source>
</reference>
<dbReference type="Proteomes" id="UP000615446">
    <property type="component" value="Unassembled WGS sequence"/>
</dbReference>
<dbReference type="Proteomes" id="UP000247702">
    <property type="component" value="Unassembled WGS sequence"/>
</dbReference>
<feature type="region of interest" description="Disordered" evidence="1">
    <location>
        <begin position="72"/>
        <end position="106"/>
    </location>
</feature>
<keyword evidence="4" id="KW-1185">Reference proteome</keyword>
<dbReference type="EMBL" id="BEXD01004056">
    <property type="protein sequence ID" value="GBC06165.1"/>
    <property type="molecule type" value="Genomic_DNA"/>
</dbReference>
<name>A0A2Z6S5W1_9GLOM</name>
<evidence type="ECO:0000313" key="4">
    <source>
        <dbReference type="Proteomes" id="UP000247702"/>
    </source>
</evidence>
<gene>
    <name evidence="3" type="ORF">RCL2_000288300</name>
    <name evidence="2" type="ORF">RclHR1_06670005</name>
</gene>
<sequence length="322" mass="37530">MQRNILQIQHGSITNEQIKPSLHEINLKQENNNEVNEEYNYDSRNHQSFITSEYEKTANQCDNSIHFSANLAESTTSHSEEPSHWSPKHDSPLLETKNNNEDNDSFSELLKKVNDILETREKAYGEERELLDKINILKTDNRKIRSKVNKMCNNELNPYHRYSKSNDFFLPCNEGTGHVCNFLQVYEKHENNRCRMHENVNNNTDGFTHENELRYLIRKYTPSRNILCSYMDEPTRAYRNGCCSPTWLNNESNTIANLEGQFTGASLEYWGNNSIGSVEHSLTQSEWNILKSPNESANWLQHSFNQSNWLKSNTSSPHDLYA</sequence>
<feature type="compositionally biased region" description="Basic and acidic residues" evidence="1">
    <location>
        <begin position="78"/>
        <end position="92"/>
    </location>
</feature>
<proteinExistence type="predicted"/>
<evidence type="ECO:0000256" key="1">
    <source>
        <dbReference type="SAM" id="MobiDB-lite"/>
    </source>
</evidence>